<keyword evidence="1" id="KW-0812">Transmembrane</keyword>
<feature type="transmembrane region" description="Helical" evidence="1">
    <location>
        <begin position="12"/>
        <end position="32"/>
    </location>
</feature>
<accession>A0A4R4ED13</accession>
<evidence type="ECO:0000256" key="1">
    <source>
        <dbReference type="SAM" id="Phobius"/>
    </source>
</evidence>
<dbReference type="AlphaFoldDB" id="A0A4R4ED13"/>
<name>A0A4R4ED13_9BACL</name>
<dbReference type="SUPFAM" id="SSF54001">
    <property type="entry name" value="Cysteine proteinases"/>
    <property type="match status" value="1"/>
</dbReference>
<dbReference type="Pfam" id="PF01841">
    <property type="entry name" value="Transglut_core"/>
    <property type="match status" value="1"/>
</dbReference>
<dbReference type="PANTHER" id="PTHR46333">
    <property type="entry name" value="CYTOKINESIS PROTEIN 3"/>
    <property type="match status" value="1"/>
</dbReference>
<dbReference type="Gene3D" id="3.10.620.30">
    <property type="match status" value="1"/>
</dbReference>
<comment type="caution">
    <text evidence="3">The sequence shown here is derived from an EMBL/GenBank/DDBJ whole genome shotgun (WGS) entry which is preliminary data.</text>
</comment>
<evidence type="ECO:0000313" key="3">
    <source>
        <dbReference type="EMBL" id="TCZ75855.1"/>
    </source>
</evidence>
<dbReference type="InterPro" id="IPR002931">
    <property type="entry name" value="Transglutaminase-like"/>
</dbReference>
<protein>
    <submittedName>
        <fullName evidence="3">Transglutaminase domain-containing protein</fullName>
    </submittedName>
</protein>
<dbReference type="SMART" id="SM00460">
    <property type="entry name" value="TGc"/>
    <property type="match status" value="1"/>
</dbReference>
<dbReference type="Proteomes" id="UP000295418">
    <property type="component" value="Unassembled WGS sequence"/>
</dbReference>
<evidence type="ECO:0000259" key="2">
    <source>
        <dbReference type="SMART" id="SM00460"/>
    </source>
</evidence>
<reference evidence="3 4" key="1">
    <citation type="submission" date="2019-03" db="EMBL/GenBank/DDBJ databases">
        <authorList>
            <person name="Kim M.K.M."/>
        </authorList>
    </citation>
    <scope>NUCLEOTIDE SEQUENCE [LARGE SCALE GENOMIC DNA]</scope>
    <source>
        <strain evidence="3 4">18JY21-1</strain>
    </source>
</reference>
<sequence length="352" mass="39569">MRRGTFGSARQLIYMVVQGLVTIISLIVAWLVSHRLSDFLHEWLVGKNIEVPIGEISMWKQIYYTVVTGFRDFPLFRLGVLLLVIYLVLRPLLSLVATPLLFVFQERQRQSTSRNASLLSLVIGGLIGFLIGSVRAIILIMILFIVATLFPQSKLASHIEASSLYQQGAKQIIEPFAGSLIADHLPLLSEALEKEYQGILGRKYEVLDANISDSVIEAAKEVTAKGETQEEKARLLYNWVGTRIQYDFDKVKQYEEKRIWKEQTPDDTFATRLGVCIDYSRLYAVMAKTVGLEAKVVTGLGLDGKGGSGAHAWNEVWIEEQKAWIPLDTTWVSAGGNWFNPPHFNDTHIRGS</sequence>
<keyword evidence="1" id="KW-0472">Membrane</keyword>
<dbReference type="OrthoDB" id="1817605at2"/>
<organism evidence="3 4">
    <name type="scientific">Paenibacillus albiflavus</name>
    <dbReference type="NCBI Taxonomy" id="2545760"/>
    <lineage>
        <taxon>Bacteria</taxon>
        <taxon>Bacillati</taxon>
        <taxon>Bacillota</taxon>
        <taxon>Bacilli</taxon>
        <taxon>Bacillales</taxon>
        <taxon>Paenibacillaceae</taxon>
        <taxon>Paenibacillus</taxon>
    </lineage>
</organism>
<gene>
    <name evidence="3" type="ORF">E0485_15890</name>
</gene>
<evidence type="ECO:0000313" key="4">
    <source>
        <dbReference type="Proteomes" id="UP000295418"/>
    </source>
</evidence>
<dbReference type="PANTHER" id="PTHR46333:SF2">
    <property type="entry name" value="CYTOKINESIS PROTEIN 3"/>
    <property type="match status" value="1"/>
</dbReference>
<feature type="transmembrane region" description="Helical" evidence="1">
    <location>
        <begin position="80"/>
        <end position="104"/>
    </location>
</feature>
<dbReference type="InterPro" id="IPR038765">
    <property type="entry name" value="Papain-like_cys_pep_sf"/>
</dbReference>
<feature type="transmembrane region" description="Helical" evidence="1">
    <location>
        <begin position="116"/>
        <end position="149"/>
    </location>
</feature>
<proteinExistence type="predicted"/>
<dbReference type="EMBL" id="SKFG01000016">
    <property type="protein sequence ID" value="TCZ75855.1"/>
    <property type="molecule type" value="Genomic_DNA"/>
</dbReference>
<dbReference type="InterPro" id="IPR052557">
    <property type="entry name" value="CAP/Cytokinesis_protein"/>
</dbReference>
<keyword evidence="4" id="KW-1185">Reference proteome</keyword>
<feature type="domain" description="Transglutaminase-like" evidence="2">
    <location>
        <begin position="268"/>
        <end position="331"/>
    </location>
</feature>
<dbReference type="GO" id="GO:0005737">
    <property type="term" value="C:cytoplasm"/>
    <property type="evidence" value="ECO:0007669"/>
    <property type="project" value="TreeGrafter"/>
</dbReference>
<keyword evidence="1" id="KW-1133">Transmembrane helix</keyword>